<dbReference type="Gene3D" id="3.40.1360.10">
    <property type="match status" value="1"/>
</dbReference>
<evidence type="ECO:0000313" key="2">
    <source>
        <dbReference type="EMBL" id="SEN63651.1"/>
    </source>
</evidence>
<proteinExistence type="predicted"/>
<dbReference type="AlphaFoldDB" id="A0A1H8I5S7"/>
<dbReference type="OrthoDB" id="110640at2"/>
<dbReference type="Proteomes" id="UP000199459">
    <property type="component" value="Unassembled WGS sequence"/>
</dbReference>
<dbReference type="Pfam" id="PF13362">
    <property type="entry name" value="Toprim_3"/>
    <property type="match status" value="1"/>
</dbReference>
<dbReference type="PROSITE" id="PS50880">
    <property type="entry name" value="TOPRIM"/>
    <property type="match status" value="1"/>
</dbReference>
<dbReference type="CDD" id="cd01029">
    <property type="entry name" value="TOPRIM_primases"/>
    <property type="match status" value="1"/>
</dbReference>
<dbReference type="EMBL" id="FOCP01000029">
    <property type="protein sequence ID" value="SEN63651.1"/>
    <property type="molecule type" value="Genomic_DNA"/>
</dbReference>
<keyword evidence="2" id="KW-0547">Nucleotide-binding</keyword>
<evidence type="ECO:0000313" key="3">
    <source>
        <dbReference type="Proteomes" id="UP000199459"/>
    </source>
</evidence>
<protein>
    <submittedName>
        <fullName evidence="2">Putative DNA primase/helicase</fullName>
    </submittedName>
</protein>
<sequence>MPTNRNASGQAGASVSQNYLPQDYIIAQQFRQEMESYGIKFSGEIIPDGNIHRFYIEGHKRGTLNGAYTFHLDGCPAGWFMDHTRGISQTWRFRSGSKISAYDPIKIAEARQRREAERLQAHEKSAEKAAYINQFAVPAINHPYLTAKRIQSHGTLIYKDKLIVPIYNESDRLVNLQFIEADGTKRFLSGGRKRGCFYTIGDLTHTVLICEGFATGASLHEDTSQRVVIAFDAGNLLPVARNIRELSPDSEIIICADNDISGVGQAKATEAALSIGAKVLTPPTPGTDWNDVITGGVS</sequence>
<dbReference type="RefSeq" id="WP_090634421.1">
    <property type="nucleotide sequence ID" value="NZ_FOCP01000029.1"/>
</dbReference>
<name>A0A1H8I5S7_9PROT</name>
<keyword evidence="2" id="KW-0067">ATP-binding</keyword>
<dbReference type="GO" id="GO:0004386">
    <property type="term" value="F:helicase activity"/>
    <property type="evidence" value="ECO:0007669"/>
    <property type="project" value="UniProtKB-KW"/>
</dbReference>
<gene>
    <name evidence="2" type="ORF">SAMN05216325_12914</name>
</gene>
<dbReference type="InterPro" id="IPR006171">
    <property type="entry name" value="TOPRIM_dom"/>
</dbReference>
<dbReference type="SMART" id="SM00493">
    <property type="entry name" value="TOPRIM"/>
    <property type="match status" value="1"/>
</dbReference>
<keyword evidence="2" id="KW-0378">Hydrolase</keyword>
<evidence type="ECO:0000259" key="1">
    <source>
        <dbReference type="PROSITE" id="PS50880"/>
    </source>
</evidence>
<dbReference type="InterPro" id="IPR034154">
    <property type="entry name" value="TOPRIM_DnaG/twinkle"/>
</dbReference>
<feature type="domain" description="Toprim" evidence="1">
    <location>
        <begin position="205"/>
        <end position="285"/>
    </location>
</feature>
<organism evidence="2 3">
    <name type="scientific">Nitrosomonas marina</name>
    <dbReference type="NCBI Taxonomy" id="917"/>
    <lineage>
        <taxon>Bacteria</taxon>
        <taxon>Pseudomonadati</taxon>
        <taxon>Pseudomonadota</taxon>
        <taxon>Betaproteobacteria</taxon>
        <taxon>Nitrosomonadales</taxon>
        <taxon>Nitrosomonadaceae</taxon>
        <taxon>Nitrosomonas</taxon>
    </lineage>
</organism>
<accession>A0A1H8I5S7</accession>
<keyword evidence="2" id="KW-0347">Helicase</keyword>
<reference evidence="2 3" key="1">
    <citation type="submission" date="2016-10" db="EMBL/GenBank/DDBJ databases">
        <authorList>
            <person name="de Groot N.N."/>
        </authorList>
    </citation>
    <scope>NUCLEOTIDE SEQUENCE [LARGE SCALE GENOMIC DNA]</scope>
    <source>
        <strain evidence="2 3">Nm22</strain>
    </source>
</reference>